<proteinExistence type="predicted"/>
<gene>
    <name evidence="2" type="ORF">GCM10007383_28530</name>
</gene>
<dbReference type="InterPro" id="IPR052344">
    <property type="entry name" value="Transposase-related"/>
</dbReference>
<dbReference type="PANTHER" id="PTHR33678">
    <property type="entry name" value="BLL1576 PROTEIN"/>
    <property type="match status" value="1"/>
</dbReference>
<protein>
    <recommendedName>
        <fullName evidence="1">Transposase IS66 central domain-containing protein</fullName>
    </recommendedName>
</protein>
<sequence length="115" mass="13668">MERTRIVQRLKDLLEKPPDKEYKELYKFYKRMCKERQHLFTFLFIEGVPPDNNASERAIRNVKVKQKISGQFKNQRTAQNFAKIRSVIDTTIKNDMNVLEALTLIAKLQPRLQTD</sequence>
<reference evidence="2" key="2">
    <citation type="submission" date="2020-09" db="EMBL/GenBank/DDBJ databases">
        <authorList>
            <person name="Sun Q."/>
            <person name="Kim S."/>
        </authorList>
    </citation>
    <scope>NUCLEOTIDE SEQUENCE</scope>
    <source>
        <strain evidence="2">KCTC 12113</strain>
    </source>
</reference>
<dbReference type="Proteomes" id="UP000634668">
    <property type="component" value="Unassembled WGS sequence"/>
</dbReference>
<reference evidence="2" key="1">
    <citation type="journal article" date="2014" name="Int. J. Syst. Evol. Microbiol.">
        <title>Complete genome sequence of Corynebacterium casei LMG S-19264T (=DSM 44701T), isolated from a smear-ripened cheese.</title>
        <authorList>
            <consortium name="US DOE Joint Genome Institute (JGI-PGF)"/>
            <person name="Walter F."/>
            <person name="Albersmeier A."/>
            <person name="Kalinowski J."/>
            <person name="Ruckert C."/>
        </authorList>
    </citation>
    <scope>NUCLEOTIDE SEQUENCE</scope>
    <source>
        <strain evidence="2">KCTC 12113</strain>
    </source>
</reference>
<name>A0A918J1P0_9FLAO</name>
<dbReference type="InterPro" id="IPR004291">
    <property type="entry name" value="Transposase_IS66_central"/>
</dbReference>
<dbReference type="PANTHER" id="PTHR33678:SF2">
    <property type="match status" value="1"/>
</dbReference>
<accession>A0A918J1P0</accession>
<dbReference type="AlphaFoldDB" id="A0A918J1P0"/>
<evidence type="ECO:0000313" key="3">
    <source>
        <dbReference type="Proteomes" id="UP000634668"/>
    </source>
</evidence>
<dbReference type="Pfam" id="PF03050">
    <property type="entry name" value="DDE_Tnp_IS66"/>
    <property type="match status" value="1"/>
</dbReference>
<comment type="caution">
    <text evidence="2">The sequence shown here is derived from an EMBL/GenBank/DDBJ whole genome shotgun (WGS) entry which is preliminary data.</text>
</comment>
<evidence type="ECO:0000259" key="1">
    <source>
        <dbReference type="Pfam" id="PF03050"/>
    </source>
</evidence>
<organism evidence="2 3">
    <name type="scientific">Arenibacter certesii</name>
    <dbReference type="NCBI Taxonomy" id="228955"/>
    <lineage>
        <taxon>Bacteria</taxon>
        <taxon>Pseudomonadati</taxon>
        <taxon>Bacteroidota</taxon>
        <taxon>Flavobacteriia</taxon>
        <taxon>Flavobacteriales</taxon>
        <taxon>Flavobacteriaceae</taxon>
        <taxon>Arenibacter</taxon>
    </lineage>
</organism>
<keyword evidence="3" id="KW-1185">Reference proteome</keyword>
<feature type="domain" description="Transposase IS66 central" evidence="1">
    <location>
        <begin position="6"/>
        <end position="79"/>
    </location>
</feature>
<dbReference type="EMBL" id="BMWP01000021">
    <property type="protein sequence ID" value="GGW42124.1"/>
    <property type="molecule type" value="Genomic_DNA"/>
</dbReference>
<evidence type="ECO:0000313" key="2">
    <source>
        <dbReference type="EMBL" id="GGW42124.1"/>
    </source>
</evidence>